<dbReference type="AlphaFoldDB" id="A0A8S9G4P6"/>
<proteinExistence type="predicted"/>
<sequence length="86" mass="9724">MEQLQKHLGKKQGLKHRNNEIFPMNIKVTAGTLVMLASWSSSSIVTYDFQFSIRGTMRTVTAGTIFKALEAAKLDRRLQSNTRVLI</sequence>
<accession>A0A8S9G4P6</accession>
<evidence type="ECO:0000313" key="1">
    <source>
        <dbReference type="EMBL" id="KAF2541105.1"/>
    </source>
</evidence>
<organism evidence="1 2">
    <name type="scientific">Brassica cretica</name>
    <name type="common">Mustard</name>
    <dbReference type="NCBI Taxonomy" id="69181"/>
    <lineage>
        <taxon>Eukaryota</taxon>
        <taxon>Viridiplantae</taxon>
        <taxon>Streptophyta</taxon>
        <taxon>Embryophyta</taxon>
        <taxon>Tracheophyta</taxon>
        <taxon>Spermatophyta</taxon>
        <taxon>Magnoliopsida</taxon>
        <taxon>eudicotyledons</taxon>
        <taxon>Gunneridae</taxon>
        <taxon>Pentapetalae</taxon>
        <taxon>rosids</taxon>
        <taxon>malvids</taxon>
        <taxon>Brassicales</taxon>
        <taxon>Brassicaceae</taxon>
        <taxon>Brassiceae</taxon>
        <taxon>Brassica</taxon>
    </lineage>
</organism>
<reference evidence="1" key="1">
    <citation type="submission" date="2019-12" db="EMBL/GenBank/DDBJ databases">
        <title>Genome sequencing and annotation of Brassica cretica.</title>
        <authorList>
            <person name="Studholme D.J."/>
            <person name="Sarris P.F."/>
        </authorList>
    </citation>
    <scope>NUCLEOTIDE SEQUENCE</scope>
    <source>
        <strain evidence="1">PFS-001/15</strain>
        <tissue evidence="1">Leaf</tissue>
    </source>
</reference>
<comment type="caution">
    <text evidence="1">The sequence shown here is derived from an EMBL/GenBank/DDBJ whole genome shotgun (WGS) entry which is preliminary data.</text>
</comment>
<name>A0A8S9G4P6_BRACR</name>
<gene>
    <name evidence="1" type="ORF">F2Q68_00029551</name>
</gene>
<dbReference type="EMBL" id="QGKW02002005">
    <property type="protein sequence ID" value="KAF2541105.1"/>
    <property type="molecule type" value="Genomic_DNA"/>
</dbReference>
<evidence type="ECO:0000313" key="2">
    <source>
        <dbReference type="Proteomes" id="UP000712281"/>
    </source>
</evidence>
<dbReference type="Proteomes" id="UP000712281">
    <property type="component" value="Unassembled WGS sequence"/>
</dbReference>
<protein>
    <submittedName>
        <fullName evidence="1">Uncharacterized protein</fullName>
    </submittedName>
</protein>